<dbReference type="EMBL" id="CAUYUE010000003">
    <property type="protein sequence ID" value="CAK0753162.1"/>
    <property type="molecule type" value="Genomic_DNA"/>
</dbReference>
<dbReference type="FunFam" id="3.40.50.300:FF:000991">
    <property type="entry name" value="Dephospho-CoA kinase"/>
    <property type="match status" value="1"/>
</dbReference>
<comment type="caution">
    <text evidence="8">The sequence shown here is derived from an EMBL/GenBank/DDBJ whole genome shotgun (WGS) entry which is preliminary data.</text>
</comment>
<sequence>MLILGLTGGIATGKSTVSNLFKSKNVTVIDCDDIAHDVTKKNNAGYKRIVRSFGRSILQPDGEIDRQALGKLVFEDAEARRRLNRATHPAVTCELARQLLFCFVRLKRLVVLDMPLLYETGGYMLTWPRLLVTSDPAVQVERLVKRDKCSRQLAEAKIASQMPQERKQQMSQYIVDNSGSHNHTADQVDRIVVEIQKGLSWKGAISTPATLLAIAAFALNSLISSMQ</sequence>
<keyword evidence="2" id="KW-0963">Cytoplasm</keyword>
<evidence type="ECO:0000256" key="2">
    <source>
        <dbReference type="ARBA" id="ARBA00022490"/>
    </source>
</evidence>
<dbReference type="HAMAP" id="MF_00376">
    <property type="entry name" value="Dephospho_CoA_kinase"/>
    <property type="match status" value="1"/>
</dbReference>
<evidence type="ECO:0000256" key="6">
    <source>
        <dbReference type="ARBA" id="ARBA00022840"/>
    </source>
</evidence>
<dbReference type="Pfam" id="PF01121">
    <property type="entry name" value="CoaE"/>
    <property type="match status" value="1"/>
</dbReference>
<keyword evidence="6" id="KW-0067">ATP-binding</keyword>
<dbReference type="GO" id="GO:0015937">
    <property type="term" value="P:coenzyme A biosynthetic process"/>
    <property type="evidence" value="ECO:0007669"/>
    <property type="project" value="UniProtKB-KW"/>
</dbReference>
<evidence type="ECO:0000313" key="8">
    <source>
        <dbReference type="EMBL" id="CAK0753162.1"/>
    </source>
</evidence>
<evidence type="ECO:0008006" key="10">
    <source>
        <dbReference type="Google" id="ProtNLM"/>
    </source>
</evidence>
<dbReference type="InterPro" id="IPR027417">
    <property type="entry name" value="P-loop_NTPase"/>
</dbReference>
<dbReference type="PANTHER" id="PTHR10695:SF46">
    <property type="entry name" value="BIFUNCTIONAL COENZYME A SYNTHASE-RELATED"/>
    <property type="match status" value="1"/>
</dbReference>
<dbReference type="CDD" id="cd02022">
    <property type="entry name" value="DPCK"/>
    <property type="match status" value="1"/>
</dbReference>
<evidence type="ECO:0000256" key="3">
    <source>
        <dbReference type="ARBA" id="ARBA00022679"/>
    </source>
</evidence>
<dbReference type="PANTHER" id="PTHR10695">
    <property type="entry name" value="DEPHOSPHO-COA KINASE-RELATED"/>
    <property type="match status" value="1"/>
</dbReference>
<dbReference type="NCBIfam" id="TIGR00152">
    <property type="entry name" value="dephospho-CoA kinase"/>
    <property type="match status" value="1"/>
</dbReference>
<keyword evidence="3" id="KW-0808">Transferase</keyword>
<keyword evidence="7" id="KW-0173">Coenzyme A biosynthesis</keyword>
<keyword evidence="4" id="KW-0547">Nucleotide-binding</keyword>
<evidence type="ECO:0000256" key="7">
    <source>
        <dbReference type="ARBA" id="ARBA00022993"/>
    </source>
</evidence>
<comment type="similarity">
    <text evidence="1">Belongs to the CoaE family.</text>
</comment>
<organism evidence="8 9">
    <name type="scientific">Coccomyxa viridis</name>
    <dbReference type="NCBI Taxonomy" id="1274662"/>
    <lineage>
        <taxon>Eukaryota</taxon>
        <taxon>Viridiplantae</taxon>
        <taxon>Chlorophyta</taxon>
        <taxon>core chlorophytes</taxon>
        <taxon>Trebouxiophyceae</taxon>
        <taxon>Trebouxiophyceae incertae sedis</taxon>
        <taxon>Coccomyxaceae</taxon>
        <taxon>Coccomyxa</taxon>
    </lineage>
</organism>
<dbReference type="PROSITE" id="PS51219">
    <property type="entry name" value="DPCK"/>
    <property type="match status" value="1"/>
</dbReference>
<proteinExistence type="inferred from homology"/>
<dbReference type="SUPFAM" id="SSF52540">
    <property type="entry name" value="P-loop containing nucleoside triphosphate hydrolases"/>
    <property type="match status" value="1"/>
</dbReference>
<protein>
    <recommendedName>
        <fullName evidence="10">Dephospho-CoA kinase</fullName>
    </recommendedName>
</protein>
<evidence type="ECO:0000256" key="1">
    <source>
        <dbReference type="ARBA" id="ARBA00009018"/>
    </source>
</evidence>
<keyword evidence="5" id="KW-0418">Kinase</keyword>
<gene>
    <name evidence="8" type="ORF">CVIRNUC_002200</name>
</gene>
<evidence type="ECO:0000313" key="9">
    <source>
        <dbReference type="Proteomes" id="UP001314263"/>
    </source>
</evidence>
<dbReference type="Gene3D" id="3.40.50.300">
    <property type="entry name" value="P-loop containing nucleotide triphosphate hydrolases"/>
    <property type="match status" value="1"/>
</dbReference>
<dbReference type="Proteomes" id="UP001314263">
    <property type="component" value="Unassembled WGS sequence"/>
</dbReference>
<reference evidence="8 9" key="1">
    <citation type="submission" date="2023-10" db="EMBL/GenBank/DDBJ databases">
        <authorList>
            <person name="Maclean D."/>
            <person name="Macfadyen A."/>
        </authorList>
    </citation>
    <scope>NUCLEOTIDE SEQUENCE [LARGE SCALE GENOMIC DNA]</scope>
</reference>
<dbReference type="GO" id="GO:0005524">
    <property type="term" value="F:ATP binding"/>
    <property type="evidence" value="ECO:0007669"/>
    <property type="project" value="UniProtKB-KW"/>
</dbReference>
<evidence type="ECO:0000256" key="4">
    <source>
        <dbReference type="ARBA" id="ARBA00022741"/>
    </source>
</evidence>
<name>A0AAV1HVH0_9CHLO</name>
<dbReference type="GO" id="GO:0004140">
    <property type="term" value="F:dephospho-CoA kinase activity"/>
    <property type="evidence" value="ECO:0007669"/>
    <property type="project" value="InterPro"/>
</dbReference>
<dbReference type="InterPro" id="IPR001977">
    <property type="entry name" value="Depp_CoAkinase"/>
</dbReference>
<accession>A0AAV1HVH0</accession>
<keyword evidence="9" id="KW-1185">Reference proteome</keyword>
<dbReference type="AlphaFoldDB" id="A0AAV1HVH0"/>
<evidence type="ECO:0000256" key="5">
    <source>
        <dbReference type="ARBA" id="ARBA00022777"/>
    </source>
</evidence>